<protein>
    <submittedName>
        <fullName evidence="1">Uncharacterized protein</fullName>
    </submittedName>
</protein>
<evidence type="ECO:0000313" key="2">
    <source>
        <dbReference type="Proteomes" id="UP001168098"/>
    </source>
</evidence>
<dbReference type="AlphaFoldDB" id="A0AA39AGQ8"/>
<organism evidence="1 2">
    <name type="scientific">Vitis rotundifolia</name>
    <name type="common">Muscadine grape</name>
    <dbReference type="NCBI Taxonomy" id="103349"/>
    <lineage>
        <taxon>Eukaryota</taxon>
        <taxon>Viridiplantae</taxon>
        <taxon>Streptophyta</taxon>
        <taxon>Embryophyta</taxon>
        <taxon>Tracheophyta</taxon>
        <taxon>Spermatophyta</taxon>
        <taxon>Magnoliopsida</taxon>
        <taxon>eudicotyledons</taxon>
        <taxon>Gunneridae</taxon>
        <taxon>Pentapetalae</taxon>
        <taxon>rosids</taxon>
        <taxon>Vitales</taxon>
        <taxon>Vitaceae</taxon>
        <taxon>Viteae</taxon>
        <taxon>Vitis</taxon>
    </lineage>
</organism>
<gene>
    <name evidence="1" type="ORF">PVL29_002360</name>
</gene>
<evidence type="ECO:0000313" key="1">
    <source>
        <dbReference type="EMBL" id="KAJ9707331.1"/>
    </source>
</evidence>
<sequence>MTIAIGVSDVGLDGESNLNSDKHLRCLSRNSALKFEVICSSSFSSQIIRGTSWFILASTSSLENEEDREDEEGKEDDEDRVVVGGVLAF</sequence>
<proteinExistence type="predicted"/>
<reference evidence="1 2" key="1">
    <citation type="journal article" date="2023" name="BMC Biotechnol.">
        <title>Vitis rotundifolia cv Carlos genome sequencing.</title>
        <authorList>
            <person name="Huff M."/>
            <person name="Hulse-Kemp A."/>
            <person name="Scheffler B."/>
            <person name="Youngblood R."/>
            <person name="Simpson S."/>
            <person name="Babiker E."/>
            <person name="Staton M."/>
        </authorList>
    </citation>
    <scope>NUCLEOTIDE SEQUENCE [LARGE SCALE GENOMIC DNA]</scope>
    <source>
        <tissue evidence="1">Leaf</tissue>
    </source>
</reference>
<name>A0AA39AGQ8_VITRO</name>
<keyword evidence="2" id="KW-1185">Reference proteome</keyword>
<accession>A0AA39AGQ8</accession>
<dbReference type="Proteomes" id="UP001168098">
    <property type="component" value="Unassembled WGS sequence"/>
</dbReference>
<comment type="caution">
    <text evidence="1">The sequence shown here is derived from an EMBL/GenBank/DDBJ whole genome shotgun (WGS) entry which is preliminary data.</text>
</comment>
<dbReference type="EMBL" id="JARBHA010000002">
    <property type="protein sequence ID" value="KAJ9707331.1"/>
    <property type="molecule type" value="Genomic_DNA"/>
</dbReference>